<evidence type="ECO:0000256" key="2">
    <source>
        <dbReference type="SAM" id="Phobius"/>
    </source>
</evidence>
<feature type="compositionally biased region" description="Low complexity" evidence="1">
    <location>
        <begin position="13"/>
        <end position="26"/>
    </location>
</feature>
<feature type="region of interest" description="Disordered" evidence="1">
    <location>
        <begin position="1"/>
        <end position="26"/>
    </location>
</feature>
<gene>
    <name evidence="3" type="ORF">VKT23_010971</name>
</gene>
<protein>
    <submittedName>
        <fullName evidence="3">Uncharacterized protein</fullName>
    </submittedName>
</protein>
<dbReference type="EMBL" id="JBANRG010000023">
    <property type="protein sequence ID" value="KAK7455100.1"/>
    <property type="molecule type" value="Genomic_DNA"/>
</dbReference>
<comment type="caution">
    <text evidence="3">The sequence shown here is derived from an EMBL/GenBank/DDBJ whole genome shotgun (WGS) entry which is preliminary data.</text>
</comment>
<reference evidence="3 4" key="1">
    <citation type="submission" date="2024-01" db="EMBL/GenBank/DDBJ databases">
        <title>A draft genome for the cacao thread blight pathogen Marasmiellus scandens.</title>
        <authorList>
            <person name="Baruah I.K."/>
            <person name="Leung J."/>
            <person name="Bukari Y."/>
            <person name="Amoako-Attah I."/>
            <person name="Meinhardt L.W."/>
            <person name="Bailey B.A."/>
            <person name="Cohen S.P."/>
        </authorList>
    </citation>
    <scope>NUCLEOTIDE SEQUENCE [LARGE SCALE GENOMIC DNA]</scope>
    <source>
        <strain evidence="3 4">GH-19</strain>
    </source>
</reference>
<name>A0ABR1J9J9_9AGAR</name>
<keyword evidence="2" id="KW-1133">Transmembrane helix</keyword>
<feature type="transmembrane region" description="Helical" evidence="2">
    <location>
        <begin position="50"/>
        <end position="70"/>
    </location>
</feature>
<organism evidence="3 4">
    <name type="scientific">Marasmiellus scandens</name>
    <dbReference type="NCBI Taxonomy" id="2682957"/>
    <lineage>
        <taxon>Eukaryota</taxon>
        <taxon>Fungi</taxon>
        <taxon>Dikarya</taxon>
        <taxon>Basidiomycota</taxon>
        <taxon>Agaricomycotina</taxon>
        <taxon>Agaricomycetes</taxon>
        <taxon>Agaricomycetidae</taxon>
        <taxon>Agaricales</taxon>
        <taxon>Marasmiineae</taxon>
        <taxon>Omphalotaceae</taxon>
        <taxon>Marasmiellus</taxon>
    </lineage>
</organism>
<evidence type="ECO:0000313" key="3">
    <source>
        <dbReference type="EMBL" id="KAK7455100.1"/>
    </source>
</evidence>
<dbReference type="Proteomes" id="UP001498398">
    <property type="component" value="Unassembled WGS sequence"/>
</dbReference>
<keyword evidence="4" id="KW-1185">Reference proteome</keyword>
<accession>A0ABR1J9J9</accession>
<proteinExistence type="predicted"/>
<keyword evidence="2" id="KW-0812">Transmembrane</keyword>
<evidence type="ECO:0000313" key="4">
    <source>
        <dbReference type="Proteomes" id="UP001498398"/>
    </source>
</evidence>
<feature type="compositionally biased region" description="Polar residues" evidence="1">
    <location>
        <begin position="1"/>
        <end position="12"/>
    </location>
</feature>
<sequence length="149" mass="16711">MKWKLQSRNATGRSSSTVSSRPSSVPTSISDPLEFMMPQILSHHVYESTLVAAFFLFSIGCLNMLLGLVFRESAKPKRSIRAWREEGRGVFDVVSPPQAGTKSMFAPVPLSSRLLLRTMSRRDLLVKFGVKRNSTCGYVSVDKEKRKLD</sequence>
<keyword evidence="2" id="KW-0472">Membrane</keyword>
<evidence type="ECO:0000256" key="1">
    <source>
        <dbReference type="SAM" id="MobiDB-lite"/>
    </source>
</evidence>